<protein>
    <submittedName>
        <fullName evidence="2">Uncharacterized protein</fullName>
    </submittedName>
</protein>
<dbReference type="AlphaFoldDB" id="A0A0C2WQ84"/>
<dbReference type="Proteomes" id="UP000054097">
    <property type="component" value="Unassembled WGS sequence"/>
</dbReference>
<evidence type="ECO:0000313" key="3">
    <source>
        <dbReference type="Proteomes" id="UP000054097"/>
    </source>
</evidence>
<sequence length="80" mass="8914">MLSRPTAEAESYSTIPSIPLPPFFACLPPHGHPQKKRTNITTPRYSPTSLQSRVPEARSSTKVTLHFSFACCSCPHFDVR</sequence>
<feature type="region of interest" description="Disordered" evidence="1">
    <location>
        <begin position="31"/>
        <end position="55"/>
    </location>
</feature>
<evidence type="ECO:0000256" key="1">
    <source>
        <dbReference type="SAM" id="MobiDB-lite"/>
    </source>
</evidence>
<dbReference type="EMBL" id="KN824293">
    <property type="protein sequence ID" value="KIM28363.1"/>
    <property type="molecule type" value="Genomic_DNA"/>
</dbReference>
<dbReference type="HOGENOM" id="CLU_2591281_0_0_1"/>
<keyword evidence="3" id="KW-1185">Reference proteome</keyword>
<evidence type="ECO:0000313" key="2">
    <source>
        <dbReference type="EMBL" id="KIM28363.1"/>
    </source>
</evidence>
<organism evidence="2 3">
    <name type="scientific">Serendipita vermifera MAFF 305830</name>
    <dbReference type="NCBI Taxonomy" id="933852"/>
    <lineage>
        <taxon>Eukaryota</taxon>
        <taxon>Fungi</taxon>
        <taxon>Dikarya</taxon>
        <taxon>Basidiomycota</taxon>
        <taxon>Agaricomycotina</taxon>
        <taxon>Agaricomycetes</taxon>
        <taxon>Sebacinales</taxon>
        <taxon>Serendipitaceae</taxon>
        <taxon>Serendipita</taxon>
    </lineage>
</organism>
<gene>
    <name evidence="2" type="ORF">M408DRAFT_329459</name>
</gene>
<name>A0A0C2WQ84_SERVB</name>
<proteinExistence type="predicted"/>
<accession>A0A0C2WQ84</accession>
<reference evidence="3" key="2">
    <citation type="submission" date="2015-01" db="EMBL/GenBank/DDBJ databases">
        <title>Evolutionary Origins and Diversification of the Mycorrhizal Mutualists.</title>
        <authorList>
            <consortium name="DOE Joint Genome Institute"/>
            <consortium name="Mycorrhizal Genomics Consortium"/>
            <person name="Kohler A."/>
            <person name="Kuo A."/>
            <person name="Nagy L.G."/>
            <person name="Floudas D."/>
            <person name="Copeland A."/>
            <person name="Barry K.W."/>
            <person name="Cichocki N."/>
            <person name="Veneault-Fourrey C."/>
            <person name="LaButti K."/>
            <person name="Lindquist E.A."/>
            <person name="Lipzen A."/>
            <person name="Lundell T."/>
            <person name="Morin E."/>
            <person name="Murat C."/>
            <person name="Riley R."/>
            <person name="Ohm R."/>
            <person name="Sun H."/>
            <person name="Tunlid A."/>
            <person name="Henrissat B."/>
            <person name="Grigoriev I.V."/>
            <person name="Hibbett D.S."/>
            <person name="Martin F."/>
        </authorList>
    </citation>
    <scope>NUCLEOTIDE SEQUENCE [LARGE SCALE GENOMIC DNA]</scope>
    <source>
        <strain evidence="3">MAFF 305830</strain>
    </source>
</reference>
<reference evidence="2 3" key="1">
    <citation type="submission" date="2014-04" db="EMBL/GenBank/DDBJ databases">
        <authorList>
            <consortium name="DOE Joint Genome Institute"/>
            <person name="Kuo A."/>
            <person name="Zuccaro A."/>
            <person name="Kohler A."/>
            <person name="Nagy L.G."/>
            <person name="Floudas D."/>
            <person name="Copeland A."/>
            <person name="Barry K.W."/>
            <person name="Cichocki N."/>
            <person name="Veneault-Fourrey C."/>
            <person name="LaButti K."/>
            <person name="Lindquist E.A."/>
            <person name="Lipzen A."/>
            <person name="Lundell T."/>
            <person name="Morin E."/>
            <person name="Murat C."/>
            <person name="Sun H."/>
            <person name="Tunlid A."/>
            <person name="Henrissat B."/>
            <person name="Grigoriev I.V."/>
            <person name="Hibbett D.S."/>
            <person name="Martin F."/>
            <person name="Nordberg H.P."/>
            <person name="Cantor M.N."/>
            <person name="Hua S.X."/>
        </authorList>
    </citation>
    <scope>NUCLEOTIDE SEQUENCE [LARGE SCALE GENOMIC DNA]</scope>
    <source>
        <strain evidence="2 3">MAFF 305830</strain>
    </source>
</reference>
<feature type="compositionally biased region" description="Polar residues" evidence="1">
    <location>
        <begin position="39"/>
        <end position="55"/>
    </location>
</feature>